<comment type="subcellular location">
    <subcellularLocation>
        <location evidence="1">Cell membrane</location>
    </subcellularLocation>
</comment>
<comment type="caution">
    <text evidence="8">The sequence shown here is derived from an EMBL/GenBank/DDBJ whole genome shotgun (WGS) entry which is preliminary data.</text>
</comment>
<dbReference type="AlphaFoldDB" id="A0A7J5XF84"/>
<dbReference type="Pfam" id="PF01049">
    <property type="entry name" value="CADH_Y-type_LIR"/>
    <property type="match status" value="1"/>
</dbReference>
<protein>
    <recommendedName>
        <fullName evidence="7">Cadherin Y-type LIR-motif domain-containing protein</fullName>
    </recommendedName>
</protein>
<keyword evidence="5" id="KW-0325">Glycoprotein</keyword>
<keyword evidence="4" id="KW-1133">Transmembrane helix</keyword>
<evidence type="ECO:0000313" key="8">
    <source>
        <dbReference type="EMBL" id="KAF3835610.1"/>
    </source>
</evidence>
<dbReference type="EMBL" id="JAAKFY010000025">
    <property type="protein sequence ID" value="KAF3835610.1"/>
    <property type="molecule type" value="Genomic_DNA"/>
</dbReference>
<keyword evidence="3" id="KW-0812">Transmembrane</keyword>
<dbReference type="Proteomes" id="UP000518266">
    <property type="component" value="Unassembled WGS sequence"/>
</dbReference>
<sequence length="256" mass="27784">MGPEPLEHGLESWPCLFQKLSGGSADLPRPGNQLLSQGLQATSWRASFSAASLPRLDEASYQKASCIAEKQAARDCLLEYDYEGRGSSAGSVSCCSPLESDNDLHFLDDLESKFKTLAEICSPPKPPTTLIHQSIVPQSLLPSPVQVIVLQQQQPVYYISSTVMQPMNYIVQPQLQSTMLLAEAPVSSLQTMILYEGNTAGSLPLGTNKRRQSGRVGPGRGDMAKVSCPRKEDGCQQDVSYNQKVESGQSSLMLGY</sequence>
<dbReference type="InterPro" id="IPR000233">
    <property type="entry name" value="Cadherin_Y-type_LIR"/>
</dbReference>
<evidence type="ECO:0000256" key="2">
    <source>
        <dbReference type="ARBA" id="ARBA00022475"/>
    </source>
</evidence>
<name>A0A7J5XF84_DISMA</name>
<dbReference type="GO" id="GO:0005886">
    <property type="term" value="C:plasma membrane"/>
    <property type="evidence" value="ECO:0007669"/>
    <property type="project" value="UniProtKB-SubCell"/>
</dbReference>
<keyword evidence="9" id="KW-1185">Reference proteome</keyword>
<accession>A0A7J5XF84</accession>
<evidence type="ECO:0000256" key="5">
    <source>
        <dbReference type="ARBA" id="ARBA00023180"/>
    </source>
</evidence>
<evidence type="ECO:0000259" key="7">
    <source>
        <dbReference type="Pfam" id="PF01049"/>
    </source>
</evidence>
<gene>
    <name evidence="8" type="ORF">F7725_028168</name>
</gene>
<evidence type="ECO:0000256" key="4">
    <source>
        <dbReference type="ARBA" id="ARBA00022989"/>
    </source>
</evidence>
<dbReference type="GO" id="GO:0007156">
    <property type="term" value="P:homophilic cell adhesion via plasma membrane adhesion molecules"/>
    <property type="evidence" value="ECO:0007669"/>
    <property type="project" value="InterPro"/>
</dbReference>
<keyword evidence="4" id="KW-0472">Membrane</keyword>
<dbReference type="PRINTS" id="PR01818">
    <property type="entry name" value="DESMOCADHERN"/>
</dbReference>
<proteinExistence type="predicted"/>
<reference evidence="8 9" key="1">
    <citation type="submission" date="2020-03" db="EMBL/GenBank/DDBJ databases">
        <title>Dissostichus mawsoni Genome sequencing and assembly.</title>
        <authorList>
            <person name="Park H."/>
        </authorList>
    </citation>
    <scope>NUCLEOTIDE SEQUENCE [LARGE SCALE GENOMIC DNA]</scope>
    <source>
        <strain evidence="8">DM0001</strain>
        <tissue evidence="8">Muscle</tissue>
    </source>
</reference>
<feature type="domain" description="Cadherin Y-type LIR-motif" evidence="7">
    <location>
        <begin position="73"/>
        <end position="121"/>
    </location>
</feature>
<evidence type="ECO:0000313" key="9">
    <source>
        <dbReference type="Proteomes" id="UP000518266"/>
    </source>
</evidence>
<dbReference type="GO" id="GO:0005509">
    <property type="term" value="F:calcium ion binding"/>
    <property type="evidence" value="ECO:0007669"/>
    <property type="project" value="InterPro"/>
</dbReference>
<evidence type="ECO:0000256" key="3">
    <source>
        <dbReference type="ARBA" id="ARBA00022692"/>
    </source>
</evidence>
<dbReference type="InterPro" id="IPR027397">
    <property type="entry name" value="Catenin-bd_sf"/>
</dbReference>
<keyword evidence="2" id="KW-1003">Cell membrane</keyword>
<feature type="region of interest" description="Disordered" evidence="6">
    <location>
        <begin position="204"/>
        <end position="231"/>
    </location>
</feature>
<dbReference type="GO" id="GO:0002009">
    <property type="term" value="P:morphogenesis of an epithelium"/>
    <property type="evidence" value="ECO:0007669"/>
    <property type="project" value="UniProtKB-ARBA"/>
</dbReference>
<dbReference type="InterPro" id="IPR009122">
    <property type="entry name" value="Desmosomal_cadherin"/>
</dbReference>
<evidence type="ECO:0000256" key="1">
    <source>
        <dbReference type="ARBA" id="ARBA00004236"/>
    </source>
</evidence>
<dbReference type="PRINTS" id="PR01819">
    <property type="entry name" value="DESMOGLEIN"/>
</dbReference>
<evidence type="ECO:0000256" key="6">
    <source>
        <dbReference type="SAM" id="MobiDB-lite"/>
    </source>
</evidence>
<dbReference type="Gene3D" id="4.10.900.10">
    <property type="entry name" value="TCF3-CBD (Catenin binding domain)"/>
    <property type="match status" value="1"/>
</dbReference>
<dbReference type="OrthoDB" id="8961010at2759"/>
<organism evidence="8 9">
    <name type="scientific">Dissostichus mawsoni</name>
    <name type="common">Antarctic cod</name>
    <dbReference type="NCBI Taxonomy" id="36200"/>
    <lineage>
        <taxon>Eukaryota</taxon>
        <taxon>Metazoa</taxon>
        <taxon>Chordata</taxon>
        <taxon>Craniata</taxon>
        <taxon>Vertebrata</taxon>
        <taxon>Euteleostomi</taxon>
        <taxon>Actinopterygii</taxon>
        <taxon>Neopterygii</taxon>
        <taxon>Teleostei</taxon>
        <taxon>Neoteleostei</taxon>
        <taxon>Acanthomorphata</taxon>
        <taxon>Eupercaria</taxon>
        <taxon>Perciformes</taxon>
        <taxon>Notothenioidei</taxon>
        <taxon>Nototheniidae</taxon>
        <taxon>Dissostichus</taxon>
    </lineage>
</organism>